<feature type="domain" description="Scytalone dehydratase-like protein Arp1 N-terminal" evidence="3">
    <location>
        <begin position="359"/>
        <end position="470"/>
    </location>
</feature>
<evidence type="ECO:0000313" key="4">
    <source>
        <dbReference type="EMBL" id="KAK4496687.1"/>
    </source>
</evidence>
<feature type="region of interest" description="Disordered" evidence="1">
    <location>
        <begin position="156"/>
        <end position="175"/>
    </location>
</feature>
<dbReference type="EMBL" id="JAXOVC010000010">
    <property type="protein sequence ID" value="KAK4496687.1"/>
    <property type="molecule type" value="Genomic_DNA"/>
</dbReference>
<dbReference type="PANTHER" id="PTHR46310:SF7">
    <property type="entry name" value="AMIDASE 1"/>
    <property type="match status" value="1"/>
</dbReference>
<evidence type="ECO:0008006" key="6">
    <source>
        <dbReference type="Google" id="ProtNLM"/>
    </source>
</evidence>
<dbReference type="PANTHER" id="PTHR46310">
    <property type="entry name" value="AMIDASE 1"/>
    <property type="match status" value="1"/>
</dbReference>
<dbReference type="Proteomes" id="UP001305779">
    <property type="component" value="Unassembled WGS sequence"/>
</dbReference>
<evidence type="ECO:0000259" key="2">
    <source>
        <dbReference type="Pfam" id="PF01425"/>
    </source>
</evidence>
<reference evidence="4 5" key="1">
    <citation type="journal article" date="2023" name="G3 (Bethesda)">
        <title>A chromosome-level genome assembly of Zasmidium syzygii isolated from banana leaves.</title>
        <authorList>
            <person name="van Westerhoven A.C."/>
            <person name="Mehrabi R."/>
            <person name="Talebi R."/>
            <person name="Steentjes M.B.F."/>
            <person name="Corcolon B."/>
            <person name="Chong P.A."/>
            <person name="Kema G.H.J."/>
            <person name="Seidl M.F."/>
        </authorList>
    </citation>
    <scope>NUCLEOTIDE SEQUENCE [LARGE SCALE GENOMIC DNA]</scope>
    <source>
        <strain evidence="4 5">P124</strain>
    </source>
</reference>
<evidence type="ECO:0000259" key="3">
    <source>
        <dbReference type="Pfam" id="PF26053"/>
    </source>
</evidence>
<feature type="domain" description="Amidase" evidence="2">
    <location>
        <begin position="521"/>
        <end position="676"/>
    </location>
</feature>
<protein>
    <recommendedName>
        <fullName evidence="6">Amidase domain-containing protein</fullName>
    </recommendedName>
</protein>
<dbReference type="SUPFAM" id="SSF75304">
    <property type="entry name" value="Amidase signature (AS) enzymes"/>
    <property type="match status" value="1"/>
</dbReference>
<accession>A0ABR0E5J1</accession>
<dbReference type="InterPro" id="IPR036928">
    <property type="entry name" value="AS_sf"/>
</dbReference>
<feature type="compositionally biased region" description="Low complexity" evidence="1">
    <location>
        <begin position="164"/>
        <end position="175"/>
    </location>
</feature>
<sequence>MSSLARPQMRSSTRTLSDPLYMSSAFQGDFLLGWNRFSSVNRWIRYLFERVITADGSTTSSLHDHVLGIKALLQVDGAADNVLDLLKPLSSKHYSNTSVDELLKISRHLENLQARFDHFQRSEDSASKQLDSIKREALSLQDRLQTWQTSRPELYRPRSIGQIPPSSSPDHSAPPVGLWPGSIDTYFDLGVAEAWNRHRMLQITLTTLLAEVSNSSPNADQLEEAEDAVNGILASIPYHLFEEPRAVLNTSHSLEPGKAVGGILIMQHLSFLTRLDEVSEKTTEYVEHCLEWIGSPKMRWSGVLALVAGLVQVAQGFQALRRTTNGETIFELGNVSYFANTAHPAAVLNVGASSLSWEGPVTILQTNASNITAATVEDTLKSYTDGDDVFSMGFTSAMLLKTPSKAAMQPAAMEYLANIKTTHVLAGSGCAIPSHGAVNNMALNESLGLPPGPYFASFKAGSVAISKVYRLYEDTHRDFLYGAYAIDDGTARFSALDVSMPQFGYPAIPVPSRIYSWNDPRPFAGYRVAIKDLFDMNGLVTTGGSRAWALVNPVANVTAPSIQRILGLGGVLVGKYKLAQFASGADPWNWQDEHYPFNPRGDGWLTCSASSSGGGCSIAAYDWLDYAIGSDTGSSMRRPAAVSGTYGQRPSQGMISLEHVLPLGGATDTAGVFSRDPYKWIHFAKNWYTPSLHQSSNITGLSPLVVPDTDAFPKTILYPVDYLPLNNSAAEPILDAFIGNMSALFGMHVKRFNFSATVANASNPAVRNLTALNNGPLNVINTRTQWVEVASTLIDRWAELFDGRFPPVDSARREGWHEYNETRNSLEAYNEALRQKNAAVQWYETNLQYSTPDSCSESVMLYDIGTGGLPSYREEDLNNNANASFLAVRPPGATITGASICPLYSCADFTIPIGQVPYWSEVTYHYEMVPVTINMVVKRGCDFVLYNMIEKLADAGVLKTVKTGKTAF</sequence>
<gene>
    <name evidence="4" type="ORF">PRZ48_012669</name>
</gene>
<evidence type="ECO:0000313" key="5">
    <source>
        <dbReference type="Proteomes" id="UP001305779"/>
    </source>
</evidence>
<dbReference type="Gene3D" id="3.90.1300.10">
    <property type="entry name" value="Amidase signature (AS) domain"/>
    <property type="match status" value="1"/>
</dbReference>
<proteinExistence type="predicted"/>
<dbReference type="Pfam" id="PF26053">
    <property type="entry name" value="DUF8016"/>
    <property type="match status" value="1"/>
</dbReference>
<evidence type="ECO:0000256" key="1">
    <source>
        <dbReference type="SAM" id="MobiDB-lite"/>
    </source>
</evidence>
<comment type="caution">
    <text evidence="4">The sequence shown here is derived from an EMBL/GenBank/DDBJ whole genome shotgun (WGS) entry which is preliminary data.</text>
</comment>
<dbReference type="InterPro" id="IPR058329">
    <property type="entry name" value="Arp1_N"/>
</dbReference>
<keyword evidence="5" id="KW-1185">Reference proteome</keyword>
<dbReference type="Pfam" id="PF01425">
    <property type="entry name" value="Amidase"/>
    <property type="match status" value="1"/>
</dbReference>
<name>A0ABR0E5J1_ZASCE</name>
<organism evidence="4 5">
    <name type="scientific">Zasmidium cellare</name>
    <name type="common">Wine cellar mold</name>
    <name type="synonym">Racodium cellare</name>
    <dbReference type="NCBI Taxonomy" id="395010"/>
    <lineage>
        <taxon>Eukaryota</taxon>
        <taxon>Fungi</taxon>
        <taxon>Dikarya</taxon>
        <taxon>Ascomycota</taxon>
        <taxon>Pezizomycotina</taxon>
        <taxon>Dothideomycetes</taxon>
        <taxon>Dothideomycetidae</taxon>
        <taxon>Mycosphaerellales</taxon>
        <taxon>Mycosphaerellaceae</taxon>
        <taxon>Zasmidium</taxon>
    </lineage>
</organism>
<dbReference type="InterPro" id="IPR023631">
    <property type="entry name" value="Amidase_dom"/>
</dbReference>